<evidence type="ECO:0000313" key="1">
    <source>
        <dbReference type="EMBL" id="MDP9829327.1"/>
    </source>
</evidence>
<reference evidence="1 2" key="1">
    <citation type="submission" date="2023-07" db="EMBL/GenBank/DDBJ databases">
        <title>Sequencing the genomes of 1000 actinobacteria strains.</title>
        <authorList>
            <person name="Klenk H.-P."/>
        </authorList>
    </citation>
    <scope>NUCLEOTIDE SEQUENCE [LARGE SCALE GENOMIC DNA]</scope>
    <source>
        <strain evidence="1 2">DSM 44388</strain>
    </source>
</reference>
<accession>A0ABT9P9F9</accession>
<keyword evidence="2" id="KW-1185">Reference proteome</keyword>
<gene>
    <name evidence="1" type="ORF">J2S57_005076</name>
</gene>
<protein>
    <submittedName>
        <fullName evidence="1">Plasmid maintenance system antidote protein VapI</fullName>
    </submittedName>
</protein>
<sequence length="86" mass="9324">MGYRIREDVDPKALINERAKGRPLGPLRHQDIAERLGVATSSVTQVLGGHRDCSESFAVRLLDVLGPPYLALADVFIDGTPAPEVD</sequence>
<proteinExistence type="predicted"/>
<dbReference type="InterPro" id="IPR010982">
    <property type="entry name" value="Lambda_DNA-bd_dom_sf"/>
</dbReference>
<comment type="caution">
    <text evidence="1">The sequence shown here is derived from an EMBL/GenBank/DDBJ whole genome shotgun (WGS) entry which is preliminary data.</text>
</comment>
<organism evidence="1 2">
    <name type="scientific">Kineosporia succinea</name>
    <dbReference type="NCBI Taxonomy" id="84632"/>
    <lineage>
        <taxon>Bacteria</taxon>
        <taxon>Bacillati</taxon>
        <taxon>Actinomycetota</taxon>
        <taxon>Actinomycetes</taxon>
        <taxon>Kineosporiales</taxon>
        <taxon>Kineosporiaceae</taxon>
        <taxon>Kineosporia</taxon>
    </lineage>
</organism>
<dbReference type="RefSeq" id="WP_307247415.1">
    <property type="nucleotide sequence ID" value="NZ_JAUSQZ010000001.1"/>
</dbReference>
<name>A0ABT9P9F9_9ACTN</name>
<dbReference type="Gene3D" id="1.10.260.40">
    <property type="entry name" value="lambda repressor-like DNA-binding domains"/>
    <property type="match status" value="1"/>
</dbReference>
<dbReference type="CDD" id="cd00093">
    <property type="entry name" value="HTH_XRE"/>
    <property type="match status" value="1"/>
</dbReference>
<dbReference type="EMBL" id="JAUSQZ010000001">
    <property type="protein sequence ID" value="MDP9829327.1"/>
    <property type="molecule type" value="Genomic_DNA"/>
</dbReference>
<dbReference type="Proteomes" id="UP001235712">
    <property type="component" value="Unassembled WGS sequence"/>
</dbReference>
<dbReference type="SUPFAM" id="SSF47413">
    <property type="entry name" value="lambda repressor-like DNA-binding domains"/>
    <property type="match status" value="1"/>
</dbReference>
<dbReference type="InterPro" id="IPR001387">
    <property type="entry name" value="Cro/C1-type_HTH"/>
</dbReference>
<evidence type="ECO:0000313" key="2">
    <source>
        <dbReference type="Proteomes" id="UP001235712"/>
    </source>
</evidence>